<dbReference type="GO" id="GO:0008876">
    <property type="term" value="F:quinoprotein glucose dehydrogenase activity"/>
    <property type="evidence" value="ECO:0007669"/>
    <property type="project" value="UniProtKB-EC"/>
</dbReference>
<proteinExistence type="inferred from homology"/>
<feature type="signal peptide" evidence="4">
    <location>
        <begin position="1"/>
        <end position="20"/>
    </location>
</feature>
<evidence type="ECO:0000313" key="6">
    <source>
        <dbReference type="EMBL" id="MDQ0462686.1"/>
    </source>
</evidence>
<dbReference type="EMBL" id="JAUSVS010000001">
    <property type="protein sequence ID" value="MDQ0462686.1"/>
    <property type="molecule type" value="Genomic_DNA"/>
</dbReference>
<dbReference type="SMART" id="SM00564">
    <property type="entry name" value="PQQ"/>
    <property type="match status" value="6"/>
</dbReference>
<dbReference type="Gene3D" id="2.140.10.10">
    <property type="entry name" value="Quinoprotein alcohol dehydrogenase-like superfamily"/>
    <property type="match status" value="1"/>
</dbReference>
<keyword evidence="7" id="KW-1185">Reference proteome</keyword>
<dbReference type="SUPFAM" id="SSF50998">
    <property type="entry name" value="Quinoprotein alcohol dehydrogenase-like"/>
    <property type="match status" value="1"/>
</dbReference>
<dbReference type="InterPro" id="IPR017511">
    <property type="entry name" value="PQQ_mDH"/>
</dbReference>
<gene>
    <name evidence="6" type="ORF">QO010_000434</name>
</gene>
<dbReference type="PANTHER" id="PTHR32303">
    <property type="entry name" value="QUINOPROTEIN ALCOHOL DEHYDROGENASE (CYTOCHROME C)"/>
    <property type="match status" value="1"/>
</dbReference>
<dbReference type="InterPro" id="IPR018391">
    <property type="entry name" value="PQQ_b-propeller_rpt"/>
</dbReference>
<accession>A0ABU0IKZ2</accession>
<dbReference type="Proteomes" id="UP001228905">
    <property type="component" value="Unassembled WGS sequence"/>
</dbReference>
<name>A0ABU0IKZ2_9CAUL</name>
<dbReference type="RefSeq" id="WP_307345350.1">
    <property type="nucleotide sequence ID" value="NZ_JAUSVS010000001.1"/>
</dbReference>
<organism evidence="6 7">
    <name type="scientific">Caulobacter ginsengisoli</name>
    <dbReference type="NCBI Taxonomy" id="400775"/>
    <lineage>
        <taxon>Bacteria</taxon>
        <taxon>Pseudomonadati</taxon>
        <taxon>Pseudomonadota</taxon>
        <taxon>Alphaproteobacteria</taxon>
        <taxon>Caulobacterales</taxon>
        <taxon>Caulobacteraceae</taxon>
        <taxon>Caulobacter</taxon>
    </lineage>
</organism>
<feature type="chain" id="PRO_5047453910" evidence="4">
    <location>
        <begin position="21"/>
        <end position="638"/>
    </location>
</feature>
<dbReference type="PROSITE" id="PS51257">
    <property type="entry name" value="PROKAR_LIPOPROTEIN"/>
    <property type="match status" value="1"/>
</dbReference>
<protein>
    <submittedName>
        <fullName evidence="6">Quinoprotein glucose dehydrogenase</fullName>
        <ecNumber evidence="6">1.1.5.2</ecNumber>
    </submittedName>
</protein>
<dbReference type="PANTHER" id="PTHR32303:SF4">
    <property type="entry name" value="QUINOPROTEIN GLUCOSE DEHYDROGENASE"/>
    <property type="match status" value="1"/>
</dbReference>
<evidence type="ECO:0000313" key="7">
    <source>
        <dbReference type="Proteomes" id="UP001228905"/>
    </source>
</evidence>
<dbReference type="EC" id="1.1.5.2" evidence="6"/>
<dbReference type="InterPro" id="IPR011047">
    <property type="entry name" value="Quinoprotein_ADH-like_sf"/>
</dbReference>
<evidence type="ECO:0000256" key="1">
    <source>
        <dbReference type="ARBA" id="ARBA00001931"/>
    </source>
</evidence>
<evidence type="ECO:0000256" key="4">
    <source>
        <dbReference type="SAM" id="SignalP"/>
    </source>
</evidence>
<evidence type="ECO:0000256" key="3">
    <source>
        <dbReference type="ARBA" id="ARBA00023002"/>
    </source>
</evidence>
<reference evidence="6 7" key="1">
    <citation type="submission" date="2023-07" db="EMBL/GenBank/DDBJ databases">
        <title>Genomic Encyclopedia of Type Strains, Phase IV (KMG-IV): sequencing the most valuable type-strain genomes for metagenomic binning, comparative biology and taxonomic classification.</title>
        <authorList>
            <person name="Goeker M."/>
        </authorList>
    </citation>
    <scope>NUCLEOTIDE SEQUENCE [LARGE SCALE GENOMIC DNA]</scope>
    <source>
        <strain evidence="6 7">DSM 18695</strain>
    </source>
</reference>
<dbReference type="Pfam" id="PF01011">
    <property type="entry name" value="PQQ"/>
    <property type="match status" value="1"/>
</dbReference>
<comment type="cofactor">
    <cofactor evidence="1">
        <name>pyrroloquinoline quinone</name>
        <dbReference type="ChEBI" id="CHEBI:58442"/>
    </cofactor>
</comment>
<sequence>MKRAAIITITFAALALASCAKVIPKAPDAGWDAYGGDAGGQRYSTAAQITPDNVKDLKVAWTYSTGEVARRGEAMDRAAFENTPILFAGRLLICSPFNAVSALDPDNGQELWRFDPKIDPGLDYPNSYNCRGLAGWTNPAAPANAPCANRVFMATNDRRLFALDAATGKPCAGFGKNGAIDAMPDAKLTHPDGAQITSPPVVVRGVVIVGSSIDDNQKVEETSGAVHAFDAVTGAPRWSFDPLADARPAIKSGAANVWAPMSVDEARGLVFLPTSSPSPDFYAAGRPGTDGYANSVVALKAETGAVAWAFQTTHHDVWDYDVPAQPTLAAITWKGRIREAVIQTTKQGLIFTLDRDTGLPIIPVEERPVPQGGAPGEVLSPTQPFPLAPAPLSPSRIKPADAFGLTGIDRKACRKLIASARADGLYTPPSLTGTILYPFTGGGSNWGGISFDPRRNIVFVNTSSALHKVTLIPRNQLAAASRAEPDAEISPNTGAPYGMKRELLRSPLGLPCNPPPWGLLTAIDMNTGKVLWKTPLGTTRDLAPFSNLILRGVGTPNFGGPISTGGGLVFIGASLDNYLRAFDERTGKELWRGRLPAGGQATPMTYVWKGRQFVVIAAGGHAKSDTKRGDKVVAFALY</sequence>
<dbReference type="CDD" id="cd10280">
    <property type="entry name" value="PQQ_mGDH"/>
    <property type="match status" value="1"/>
</dbReference>
<keyword evidence="4" id="KW-0732">Signal</keyword>
<comment type="caution">
    <text evidence="6">The sequence shown here is derived from an EMBL/GenBank/DDBJ whole genome shotgun (WGS) entry which is preliminary data.</text>
</comment>
<dbReference type="InterPro" id="IPR002372">
    <property type="entry name" value="PQQ_rpt_dom"/>
</dbReference>
<keyword evidence="3 6" id="KW-0560">Oxidoreductase</keyword>
<comment type="similarity">
    <text evidence="2">Belongs to the bacterial PQQ dehydrogenase family.</text>
</comment>
<evidence type="ECO:0000259" key="5">
    <source>
        <dbReference type="Pfam" id="PF01011"/>
    </source>
</evidence>
<evidence type="ECO:0000256" key="2">
    <source>
        <dbReference type="ARBA" id="ARBA00008156"/>
    </source>
</evidence>
<feature type="domain" description="Pyrrolo-quinoline quinone repeat" evidence="5">
    <location>
        <begin position="31"/>
        <end position="614"/>
    </location>
</feature>